<evidence type="ECO:0000313" key="2">
    <source>
        <dbReference type="Proteomes" id="UP000294933"/>
    </source>
</evidence>
<name>A0A4Y7PVS3_9AGAM</name>
<evidence type="ECO:0000313" key="1">
    <source>
        <dbReference type="EMBL" id="TDL19235.1"/>
    </source>
</evidence>
<reference evidence="1 2" key="1">
    <citation type="submission" date="2018-06" db="EMBL/GenBank/DDBJ databases">
        <title>A transcriptomic atlas of mushroom development highlights an independent origin of complex multicellularity.</title>
        <authorList>
            <consortium name="DOE Joint Genome Institute"/>
            <person name="Krizsan K."/>
            <person name="Almasi E."/>
            <person name="Merenyi Z."/>
            <person name="Sahu N."/>
            <person name="Viragh M."/>
            <person name="Koszo T."/>
            <person name="Mondo S."/>
            <person name="Kiss B."/>
            <person name="Balint B."/>
            <person name="Kues U."/>
            <person name="Barry K."/>
            <person name="Hegedus J.C."/>
            <person name="Henrissat B."/>
            <person name="Johnson J."/>
            <person name="Lipzen A."/>
            <person name="Ohm R."/>
            <person name="Nagy I."/>
            <person name="Pangilinan J."/>
            <person name="Yan J."/>
            <person name="Xiong Y."/>
            <person name="Grigoriev I.V."/>
            <person name="Hibbett D.S."/>
            <person name="Nagy L.G."/>
        </authorList>
    </citation>
    <scope>NUCLEOTIDE SEQUENCE [LARGE SCALE GENOMIC DNA]</scope>
    <source>
        <strain evidence="1 2">SZMC22713</strain>
    </source>
</reference>
<keyword evidence="2" id="KW-1185">Reference proteome</keyword>
<dbReference type="EMBL" id="ML170199">
    <property type="protein sequence ID" value="TDL19235.1"/>
    <property type="molecule type" value="Genomic_DNA"/>
</dbReference>
<accession>A0A4Y7PVS3</accession>
<proteinExistence type="predicted"/>
<protein>
    <submittedName>
        <fullName evidence="1">Uncharacterized protein</fullName>
    </submittedName>
</protein>
<dbReference type="AlphaFoldDB" id="A0A4Y7PVS3"/>
<dbReference type="VEuPathDB" id="FungiDB:BD410DRAFT_805999"/>
<gene>
    <name evidence="1" type="ORF">BD410DRAFT_805999</name>
</gene>
<organism evidence="1 2">
    <name type="scientific">Rickenella mellea</name>
    <dbReference type="NCBI Taxonomy" id="50990"/>
    <lineage>
        <taxon>Eukaryota</taxon>
        <taxon>Fungi</taxon>
        <taxon>Dikarya</taxon>
        <taxon>Basidiomycota</taxon>
        <taxon>Agaricomycotina</taxon>
        <taxon>Agaricomycetes</taxon>
        <taxon>Hymenochaetales</taxon>
        <taxon>Rickenellaceae</taxon>
        <taxon>Rickenella</taxon>
    </lineage>
</organism>
<dbReference type="Proteomes" id="UP000294933">
    <property type="component" value="Unassembled WGS sequence"/>
</dbReference>
<sequence>MCQNNRLVHGADSVDFKYHFCTTKRIAIHGRSLGVERVGVLRLAPHRPNAVICVVHTIILTLNPPSSTPAPHHPRRLDPSGHPAIGWSVLRTCRLMQFPLADEVDWAICGDCSSLVTMSRLNNNDRGQECLNSLLGGDGGGQERVGLVSGW</sequence>